<dbReference type="EMBL" id="UINC01025659">
    <property type="protein sequence ID" value="SVB01636.1"/>
    <property type="molecule type" value="Genomic_DNA"/>
</dbReference>
<proteinExistence type="predicted"/>
<feature type="non-terminal residue" evidence="1">
    <location>
        <position position="1"/>
    </location>
</feature>
<organism evidence="1">
    <name type="scientific">marine metagenome</name>
    <dbReference type="NCBI Taxonomy" id="408172"/>
    <lineage>
        <taxon>unclassified sequences</taxon>
        <taxon>metagenomes</taxon>
        <taxon>ecological metagenomes</taxon>
    </lineage>
</organism>
<evidence type="ECO:0000313" key="1">
    <source>
        <dbReference type="EMBL" id="SVB01636.1"/>
    </source>
</evidence>
<sequence length="388" mass="43697">MMRAQHRPLGLRLKKKLCFLVMAAVLGIVCASVTGNPTYEDAVLGHYRLVSELDRNQYADNVSLLHHYFEGERFGGKLQMMSIGERRYFFSGSQGTVLDVTDPMNVAVISRGAFEGGQVALAYSRSAKKWILMTGAQVQTTERGIPGLRGVRFYDVSDPGNIVHLANYSTDRGDPSRAVQQGSGSHRNYYDGGKYAYLDSQMDDSYTNMETGRANGVQIIDVEDPSNPKFVSYWWVPGMHVEEAEEYAEWREYGDNVSSTSQHGPFYVPERVEDGGRYGYSTWGSFGFKIFDLTDIRNPKPVGEWRPDTYRPGLHIEFHGTNVAFLDQDFVITNPEALMPHCVAGPWYESWVIDVSDKSNPKVLAPLPVPMPPVEAPYEHFCDKRGRF</sequence>
<gene>
    <name evidence="1" type="ORF">METZ01_LOCUS154490</name>
</gene>
<name>A0A382AJF0_9ZZZZ</name>
<protein>
    <submittedName>
        <fullName evidence="1">Uncharacterized protein</fullName>
    </submittedName>
</protein>
<accession>A0A382AJF0</accession>
<dbReference type="AlphaFoldDB" id="A0A382AJF0"/>
<feature type="non-terminal residue" evidence="1">
    <location>
        <position position="388"/>
    </location>
</feature>
<reference evidence="1" key="1">
    <citation type="submission" date="2018-05" db="EMBL/GenBank/DDBJ databases">
        <authorList>
            <person name="Lanie J.A."/>
            <person name="Ng W.-L."/>
            <person name="Kazmierczak K.M."/>
            <person name="Andrzejewski T.M."/>
            <person name="Davidsen T.M."/>
            <person name="Wayne K.J."/>
            <person name="Tettelin H."/>
            <person name="Glass J.I."/>
            <person name="Rusch D."/>
            <person name="Podicherti R."/>
            <person name="Tsui H.-C.T."/>
            <person name="Winkler M.E."/>
        </authorList>
    </citation>
    <scope>NUCLEOTIDE SEQUENCE</scope>
</reference>